<keyword evidence="14" id="KW-1185">Reference proteome</keyword>
<dbReference type="EMBL" id="MU007041">
    <property type="protein sequence ID" value="KAF2430075.1"/>
    <property type="molecule type" value="Genomic_DNA"/>
</dbReference>
<dbReference type="GO" id="GO:0070860">
    <property type="term" value="C:RNA polymerase I core factor complex"/>
    <property type="evidence" value="ECO:0007669"/>
    <property type="project" value="InterPro"/>
</dbReference>
<feature type="compositionally biased region" description="Low complexity" evidence="10">
    <location>
        <begin position="139"/>
        <end position="158"/>
    </location>
</feature>
<dbReference type="InterPro" id="IPR048538">
    <property type="entry name" value="Rrn7_cyclin_C"/>
</dbReference>
<keyword evidence="4" id="KW-0863">Zinc-finger</keyword>
<evidence type="ECO:0000256" key="8">
    <source>
        <dbReference type="ARBA" id="ARBA00023163"/>
    </source>
</evidence>
<feature type="region of interest" description="Disordered" evidence="10">
    <location>
        <begin position="524"/>
        <end position="549"/>
    </location>
</feature>
<comment type="similarity">
    <text evidence="2">Belongs to the RRN7/TAF1B family.</text>
</comment>
<gene>
    <name evidence="13" type="ORF">EJ08DRAFT_697620</name>
</gene>
<evidence type="ECO:0000256" key="4">
    <source>
        <dbReference type="ARBA" id="ARBA00022771"/>
    </source>
</evidence>
<dbReference type="InterPro" id="IPR048540">
    <property type="entry name" value="Rrn7_cyclin_N"/>
</dbReference>
<name>A0A9P4NQ89_9PEZI</name>
<keyword evidence="9" id="KW-0539">Nucleus</keyword>
<sequence>MPDPTMEGDRCGEDNCPSTRWKPTETDGEEICENGHRRISARVIAEQDDDDFAGPVSGKRTKRKKDEVEKVAKHEVGRKGFELYLLCFQLILRKQIWWLVREKGFPKEFESIVQDLWAIRLDQLSDRMDLDALSESETDSQTFSSQSDDGSSSEGGESMNSRLVKVSSSPKLPQSIALCYVASHLLRLPIFIGDFLKWIRGGKLLYYRALKETPKEMLDRLPGQYHPLLEAHSVLDSRTLYHAVTATFLLYQKDIEIVFPPLNYPLHLFRCMEELVLPIEVYPAFKRLATLVPYTFRIPQESRGVKLRITDFPEGQFVACLVIAVKLLYPFDSIKRFPTRADDPGAAVIDWSIWNQATKVYKSGMKPRGRLDWEAAMNTTEDEVLDMSNSKIDDYLDYYTQSWTIEDTGENDRDRDFRQTMLDMFPVPTTTRSPPAATDDTALKKERSQTVQASMVYRRPIAEESDNDEGVARPGSFYTRYRKETDLRGHAKAFYKAVAELSGLSLKCIVRVVFLTETKLQLHDEEEEEVSEELATASTGMGKGKERAL</sequence>
<feature type="domain" description="Rrn7/TAF1B C-terminal cyclin" evidence="12">
    <location>
        <begin position="234"/>
        <end position="403"/>
    </location>
</feature>
<dbReference type="OrthoDB" id="428577at2759"/>
<dbReference type="GO" id="GO:0008270">
    <property type="term" value="F:zinc ion binding"/>
    <property type="evidence" value="ECO:0007669"/>
    <property type="project" value="UniProtKB-KW"/>
</dbReference>
<feature type="region of interest" description="Disordered" evidence="10">
    <location>
        <begin position="1"/>
        <end position="28"/>
    </location>
</feature>
<reference evidence="13" key="1">
    <citation type="journal article" date="2020" name="Stud. Mycol.">
        <title>101 Dothideomycetes genomes: a test case for predicting lifestyles and emergence of pathogens.</title>
        <authorList>
            <person name="Haridas S."/>
            <person name="Albert R."/>
            <person name="Binder M."/>
            <person name="Bloem J."/>
            <person name="Labutti K."/>
            <person name="Salamov A."/>
            <person name="Andreopoulos B."/>
            <person name="Baker S."/>
            <person name="Barry K."/>
            <person name="Bills G."/>
            <person name="Bluhm B."/>
            <person name="Cannon C."/>
            <person name="Castanera R."/>
            <person name="Culley D."/>
            <person name="Daum C."/>
            <person name="Ezra D."/>
            <person name="Gonzalez J."/>
            <person name="Henrissat B."/>
            <person name="Kuo A."/>
            <person name="Liang C."/>
            <person name="Lipzen A."/>
            <person name="Lutzoni F."/>
            <person name="Magnuson J."/>
            <person name="Mondo S."/>
            <person name="Nolan M."/>
            <person name="Ohm R."/>
            <person name="Pangilinan J."/>
            <person name="Park H.-J."/>
            <person name="Ramirez L."/>
            <person name="Alfaro M."/>
            <person name="Sun H."/>
            <person name="Tritt A."/>
            <person name="Yoshinaga Y."/>
            <person name="Zwiers L.-H."/>
            <person name="Turgeon B."/>
            <person name="Goodwin S."/>
            <person name="Spatafora J."/>
            <person name="Crous P."/>
            <person name="Grigoriev I."/>
        </authorList>
    </citation>
    <scope>NUCLEOTIDE SEQUENCE</scope>
    <source>
        <strain evidence="13">CBS 130266</strain>
    </source>
</reference>
<accession>A0A9P4NQ89</accession>
<evidence type="ECO:0000256" key="2">
    <source>
        <dbReference type="ARBA" id="ARBA00006899"/>
    </source>
</evidence>
<evidence type="ECO:0000259" key="12">
    <source>
        <dbReference type="Pfam" id="PF20645"/>
    </source>
</evidence>
<feature type="domain" description="Rrn7/TAF1B N-terminal cyclin" evidence="11">
    <location>
        <begin position="88"/>
        <end position="215"/>
    </location>
</feature>
<dbReference type="InterPro" id="IPR033599">
    <property type="entry name" value="TAF1B/Rrn7"/>
</dbReference>
<comment type="caution">
    <text evidence="13">The sequence shown here is derived from an EMBL/GenBank/DDBJ whole genome shotgun (WGS) entry which is preliminary data.</text>
</comment>
<comment type="subcellular location">
    <subcellularLocation>
        <location evidence="1">Nucleus</location>
        <location evidence="1">Nucleolus</location>
    </subcellularLocation>
</comment>
<dbReference type="PANTHER" id="PTHR31576">
    <property type="entry name" value="TATA BOX-BINDING PROTEIN-ASSOCIATED FACTOR RNA POLYMERASE I SUBUNIT B"/>
    <property type="match status" value="1"/>
</dbReference>
<evidence type="ECO:0000256" key="9">
    <source>
        <dbReference type="ARBA" id="ARBA00023242"/>
    </source>
</evidence>
<dbReference type="GO" id="GO:0001164">
    <property type="term" value="F:RNA polymerase I core promoter sequence-specific DNA binding"/>
    <property type="evidence" value="ECO:0007669"/>
    <property type="project" value="InterPro"/>
</dbReference>
<feature type="region of interest" description="Disordered" evidence="10">
    <location>
        <begin position="134"/>
        <end position="160"/>
    </location>
</feature>
<evidence type="ECO:0000256" key="5">
    <source>
        <dbReference type="ARBA" id="ARBA00022833"/>
    </source>
</evidence>
<evidence type="ECO:0000256" key="10">
    <source>
        <dbReference type="SAM" id="MobiDB-lite"/>
    </source>
</evidence>
<protein>
    <recommendedName>
        <fullName evidence="15">RRN7-type domain-containing protein</fullName>
    </recommendedName>
</protein>
<keyword evidence="6" id="KW-0805">Transcription regulation</keyword>
<keyword evidence="7" id="KW-0238">DNA-binding</keyword>
<keyword evidence="3" id="KW-0479">Metal-binding</keyword>
<evidence type="ECO:0000313" key="13">
    <source>
        <dbReference type="EMBL" id="KAF2430075.1"/>
    </source>
</evidence>
<dbReference type="AlphaFoldDB" id="A0A9P4NQ89"/>
<dbReference type="Proteomes" id="UP000800235">
    <property type="component" value="Unassembled WGS sequence"/>
</dbReference>
<dbReference type="Pfam" id="PF20644">
    <property type="entry name" value="Rrn7_cyclin_N"/>
    <property type="match status" value="1"/>
</dbReference>
<evidence type="ECO:0008006" key="15">
    <source>
        <dbReference type="Google" id="ProtNLM"/>
    </source>
</evidence>
<keyword evidence="5" id="KW-0862">Zinc</keyword>
<evidence type="ECO:0000313" key="14">
    <source>
        <dbReference type="Proteomes" id="UP000800235"/>
    </source>
</evidence>
<evidence type="ECO:0000256" key="7">
    <source>
        <dbReference type="ARBA" id="ARBA00023125"/>
    </source>
</evidence>
<dbReference type="Pfam" id="PF20645">
    <property type="entry name" value="Rrn7_cyclin_C"/>
    <property type="match status" value="1"/>
</dbReference>
<evidence type="ECO:0000256" key="6">
    <source>
        <dbReference type="ARBA" id="ARBA00023015"/>
    </source>
</evidence>
<dbReference type="GO" id="GO:0042790">
    <property type="term" value="P:nucleolar large rRNA transcription by RNA polymerase I"/>
    <property type="evidence" value="ECO:0007669"/>
    <property type="project" value="TreeGrafter"/>
</dbReference>
<dbReference type="PANTHER" id="PTHR31576:SF2">
    <property type="entry name" value="TATA BOX-BINDING PROTEIN-ASSOCIATED FACTOR RNA POLYMERASE I SUBUNIT B"/>
    <property type="match status" value="1"/>
</dbReference>
<organism evidence="13 14">
    <name type="scientific">Tothia fuscella</name>
    <dbReference type="NCBI Taxonomy" id="1048955"/>
    <lineage>
        <taxon>Eukaryota</taxon>
        <taxon>Fungi</taxon>
        <taxon>Dikarya</taxon>
        <taxon>Ascomycota</taxon>
        <taxon>Pezizomycotina</taxon>
        <taxon>Dothideomycetes</taxon>
        <taxon>Pleosporomycetidae</taxon>
        <taxon>Venturiales</taxon>
        <taxon>Cylindrosympodiaceae</taxon>
        <taxon>Tothia</taxon>
    </lineage>
</organism>
<evidence type="ECO:0000259" key="11">
    <source>
        <dbReference type="Pfam" id="PF20644"/>
    </source>
</evidence>
<evidence type="ECO:0000256" key="1">
    <source>
        <dbReference type="ARBA" id="ARBA00004604"/>
    </source>
</evidence>
<keyword evidence="8" id="KW-0804">Transcription</keyword>
<evidence type="ECO:0000256" key="3">
    <source>
        <dbReference type="ARBA" id="ARBA00022723"/>
    </source>
</evidence>
<proteinExistence type="inferred from homology"/>